<evidence type="ECO:0000256" key="2">
    <source>
        <dbReference type="ARBA" id="ARBA00022517"/>
    </source>
</evidence>
<dbReference type="EMBL" id="JABCYN010000030">
    <property type="protein sequence ID" value="KAF6009581.1"/>
    <property type="molecule type" value="Genomic_DNA"/>
</dbReference>
<dbReference type="PANTHER" id="PTHR44215">
    <property type="entry name" value="WD REPEAT-CONTAINING PROTEIN 75"/>
    <property type="match status" value="1"/>
</dbReference>
<dbReference type="Gene3D" id="2.130.10.10">
    <property type="entry name" value="YVTN repeat-like/Quinoprotein amine dehydrogenase"/>
    <property type="match status" value="2"/>
</dbReference>
<evidence type="ECO:0000256" key="6">
    <source>
        <dbReference type="ARBA" id="ARBA00023163"/>
    </source>
</evidence>
<dbReference type="PROSITE" id="PS50082">
    <property type="entry name" value="WD_REPEATS_2"/>
    <property type="match status" value="1"/>
</dbReference>
<keyword evidence="3" id="KW-0698">rRNA processing</keyword>
<dbReference type="PANTHER" id="PTHR44215:SF1">
    <property type="entry name" value="WD REPEAT-CONTAINING PROTEIN 75"/>
    <property type="match status" value="1"/>
</dbReference>
<dbReference type="GO" id="GO:0003723">
    <property type="term" value="F:RNA binding"/>
    <property type="evidence" value="ECO:0007669"/>
    <property type="project" value="InterPro"/>
</dbReference>
<evidence type="ECO:0000256" key="8">
    <source>
        <dbReference type="PROSITE-ProRule" id="PRU00221"/>
    </source>
</evidence>
<comment type="subcellular location">
    <subcellularLocation>
        <location evidence="1">Nucleus</location>
        <location evidence="1">Nucleolus</location>
    </subcellularLocation>
</comment>
<evidence type="ECO:0000256" key="4">
    <source>
        <dbReference type="ARBA" id="ARBA00022574"/>
    </source>
</evidence>
<evidence type="ECO:0000256" key="7">
    <source>
        <dbReference type="ARBA" id="ARBA00023242"/>
    </source>
</evidence>
<keyword evidence="5" id="KW-0677">Repeat</keyword>
<keyword evidence="7" id="KW-0539">Nucleus</keyword>
<accession>A0A8H6BDG1</accession>
<dbReference type="SUPFAM" id="SSF69322">
    <property type="entry name" value="Tricorn protease domain 2"/>
    <property type="match status" value="1"/>
</dbReference>
<dbReference type="InterPro" id="IPR036322">
    <property type="entry name" value="WD40_repeat_dom_sf"/>
</dbReference>
<evidence type="ECO:0000256" key="5">
    <source>
        <dbReference type="ARBA" id="ARBA00022737"/>
    </source>
</evidence>
<dbReference type="SUPFAM" id="SSF50978">
    <property type="entry name" value="WD40 repeat-like"/>
    <property type="match status" value="1"/>
</dbReference>
<dbReference type="GO" id="GO:0045943">
    <property type="term" value="P:positive regulation of transcription by RNA polymerase I"/>
    <property type="evidence" value="ECO:0007669"/>
    <property type="project" value="InterPro"/>
</dbReference>
<dbReference type="GO" id="GO:2000234">
    <property type="term" value="P:positive regulation of rRNA processing"/>
    <property type="evidence" value="ECO:0007669"/>
    <property type="project" value="TreeGrafter"/>
</dbReference>
<organism evidence="9 10">
    <name type="scientific">Dekkera bruxellensis</name>
    <name type="common">Brettanomyces custersii</name>
    <dbReference type="NCBI Taxonomy" id="5007"/>
    <lineage>
        <taxon>Eukaryota</taxon>
        <taxon>Fungi</taxon>
        <taxon>Dikarya</taxon>
        <taxon>Ascomycota</taxon>
        <taxon>Saccharomycotina</taxon>
        <taxon>Pichiomycetes</taxon>
        <taxon>Pichiales</taxon>
        <taxon>Pichiaceae</taxon>
        <taxon>Brettanomyces</taxon>
    </lineage>
</organism>
<evidence type="ECO:0000256" key="3">
    <source>
        <dbReference type="ARBA" id="ARBA00022552"/>
    </source>
</evidence>
<keyword evidence="6" id="KW-0804">Transcription</keyword>
<proteinExistence type="predicted"/>
<evidence type="ECO:0008006" key="11">
    <source>
        <dbReference type="Google" id="ProtNLM"/>
    </source>
</evidence>
<evidence type="ECO:0000313" key="9">
    <source>
        <dbReference type="EMBL" id="KAF6009581.1"/>
    </source>
</evidence>
<dbReference type="InterPro" id="IPR015943">
    <property type="entry name" value="WD40/YVTN_repeat-like_dom_sf"/>
</dbReference>
<comment type="caution">
    <text evidence="9">The sequence shown here is derived from an EMBL/GenBank/DDBJ whole genome shotgun (WGS) entry which is preliminary data.</text>
</comment>
<gene>
    <name evidence="9" type="ORF">HII12_003127</name>
</gene>
<keyword evidence="2" id="KW-0690">Ribosome biogenesis</keyword>
<name>A0A8H6BDG1_DEKBR</name>
<dbReference type="Pfam" id="PF23869">
    <property type="entry name" value="Beta-prop_WDR75_1st"/>
    <property type="match status" value="1"/>
</dbReference>
<dbReference type="SMART" id="SM00320">
    <property type="entry name" value="WD40"/>
    <property type="match status" value="1"/>
</dbReference>
<dbReference type="InterPro" id="IPR001680">
    <property type="entry name" value="WD40_rpt"/>
</dbReference>
<dbReference type="PROSITE" id="PS50294">
    <property type="entry name" value="WD_REPEATS_REGION"/>
    <property type="match status" value="1"/>
</dbReference>
<feature type="repeat" description="WD" evidence="8">
    <location>
        <begin position="281"/>
        <end position="322"/>
    </location>
</feature>
<protein>
    <recommendedName>
        <fullName evidence="11">NET1-associated nuclear protein 1</fullName>
    </recommendedName>
</protein>
<dbReference type="Proteomes" id="UP000568158">
    <property type="component" value="Unassembled WGS sequence"/>
</dbReference>
<dbReference type="GO" id="GO:0006364">
    <property type="term" value="P:rRNA processing"/>
    <property type="evidence" value="ECO:0007669"/>
    <property type="project" value="UniProtKB-KW"/>
</dbReference>
<dbReference type="AlphaFoldDB" id="A0A8H6BDG1"/>
<dbReference type="InterPro" id="IPR053826">
    <property type="entry name" value="WDR75"/>
</dbReference>
<dbReference type="GO" id="GO:0032040">
    <property type="term" value="C:small-subunit processome"/>
    <property type="evidence" value="ECO:0007669"/>
    <property type="project" value="InterPro"/>
</dbReference>
<evidence type="ECO:0000256" key="1">
    <source>
        <dbReference type="ARBA" id="ARBA00004604"/>
    </source>
</evidence>
<sequence length="877" mass="98678">MPEIETDWKLGFNSGGKLLSHKHVISTDGKYTIAIFKTHLKVYSLDTRQSIRNIDLDRDLSDVTDVKISSKDALLLYLFTPNQILVVNWKNELESGPIVKQYTLPMEQKQDGIKHKYGQILKLIDFCEQKESKEDESKEESSNIETVFLLLCGKPREKKGNYLHSAHTRYIVRYSATSNTLEELLTIEGELLSAKSTDGTNLAFVTNKNNLLYVQVKQDGDQNALELSSHKYKFPYKTTVCSLAVSNGESPLVALGTVSGVIQLLYLGSDEQTAYDNQRLLKWHVDGVSAVEFSPDGSYLLSGGREKVLVLWQLETEKQQFLPRLNGPIFDISIDSRVEQLYGLTLELTPSTQHGAERYYEFLVLNALDLSSKLDVNGIRPKFSVDLHKTLQRDAKKFLQRANKVDEESLTKIRHDVTTSFEVEPESGDLYLPFGSYMQVYNMTKNEQVYVAAMAQAMQQGKVRQEAEIEDPMIEQFVFSKDGSWMCTFDALKAPQVDGLMSSKDVKYCLKFWKYVEGASNADNGKPGNHAGFHWELCTKILDPHGPNVKIAAIIPAPRTYYNGLAFATADTKGGVRLWRPRIPKEIYSKVPNKKMQQTAWTLRRLRLGTGQLQTPSVALAWSPDSSLIAVAQETSLILLDINTFEPVSEMPLPSLADSRIRSLTIIGNYIVVLTKQKLIAFNLLTYQMSPLAVRIETPLGGKSLMAVDEDRDLICFCANYYHVSKSAKSNSKVEIRSRIFIFDPSSLKPVSIKDHECAIACVKYSKVVSGFILLDINSKVGVLNTVTSSFLLEEERRKERKRKAYEMAMLLNNAQYVSEITAANSASSKKEKSEIGDDTQELAVHKPINPDRLESVLSNMEGLPVEALFDRVMNIL</sequence>
<reference evidence="9 10" key="1">
    <citation type="journal article" date="2020" name="Appl. Microbiol. Biotechnol.">
        <title>Targeted gene deletion in Brettanomyces bruxellensis with an expression-free CRISPR-Cas9 system.</title>
        <authorList>
            <person name="Varela C."/>
            <person name="Bartel C."/>
            <person name="Onetto C."/>
            <person name="Borneman A."/>
        </authorList>
    </citation>
    <scope>NUCLEOTIDE SEQUENCE [LARGE SCALE GENOMIC DNA]</scope>
    <source>
        <strain evidence="9 10">AWRI1613</strain>
    </source>
</reference>
<keyword evidence="4 8" id="KW-0853">WD repeat</keyword>
<evidence type="ECO:0000313" key="10">
    <source>
        <dbReference type="Proteomes" id="UP000568158"/>
    </source>
</evidence>